<evidence type="ECO:0000313" key="3">
    <source>
        <dbReference type="Proteomes" id="UP000007264"/>
    </source>
</evidence>
<evidence type="ECO:0000313" key="2">
    <source>
        <dbReference type="EMBL" id="EIE20527.1"/>
    </source>
</evidence>
<feature type="domain" description="Coenzyme Q-binding protein COQ10 START" evidence="1">
    <location>
        <begin position="1"/>
        <end position="134"/>
    </location>
</feature>
<organism evidence="2 3">
    <name type="scientific">Coccomyxa subellipsoidea (strain C-169)</name>
    <name type="common">Green microalga</name>
    <dbReference type="NCBI Taxonomy" id="574566"/>
    <lineage>
        <taxon>Eukaryota</taxon>
        <taxon>Viridiplantae</taxon>
        <taxon>Chlorophyta</taxon>
        <taxon>core chlorophytes</taxon>
        <taxon>Trebouxiophyceae</taxon>
        <taxon>Trebouxiophyceae incertae sedis</taxon>
        <taxon>Coccomyxaceae</taxon>
        <taxon>Coccomyxa</taxon>
        <taxon>Coccomyxa subellipsoidea</taxon>
    </lineage>
</organism>
<dbReference type="Gene3D" id="3.30.530.20">
    <property type="match status" value="2"/>
</dbReference>
<proteinExistence type="predicted"/>
<protein>
    <recommendedName>
        <fullName evidence="1">Coenzyme Q-binding protein COQ10 START domain-containing protein</fullName>
    </recommendedName>
</protein>
<dbReference type="KEGG" id="csl:COCSUDRAFT_18573"/>
<dbReference type="SUPFAM" id="SSF55961">
    <property type="entry name" value="Bet v1-like"/>
    <property type="match status" value="2"/>
</dbReference>
<dbReference type="AlphaFoldDB" id="I0YQ58"/>
<dbReference type="PANTHER" id="PTHR34060">
    <property type="entry name" value="POLYKETIDE CYCLASE / DEHYDRASE AND LIPID TRANSPORT PROTEIN"/>
    <property type="match status" value="1"/>
</dbReference>
<dbReference type="GeneID" id="17038503"/>
<dbReference type="RefSeq" id="XP_005645071.1">
    <property type="nucleotide sequence ID" value="XM_005645014.1"/>
</dbReference>
<dbReference type="Pfam" id="PF03364">
    <property type="entry name" value="Polyketide_cyc"/>
    <property type="match status" value="2"/>
</dbReference>
<reference evidence="2 3" key="1">
    <citation type="journal article" date="2012" name="Genome Biol.">
        <title>The genome of the polar eukaryotic microalga coccomyxa subellipsoidea reveals traits of cold adaptation.</title>
        <authorList>
            <person name="Blanc G."/>
            <person name="Agarkova I."/>
            <person name="Grimwood J."/>
            <person name="Kuo A."/>
            <person name="Brueggeman A."/>
            <person name="Dunigan D."/>
            <person name="Gurnon J."/>
            <person name="Ladunga I."/>
            <person name="Lindquist E."/>
            <person name="Lucas S."/>
            <person name="Pangilinan J."/>
            <person name="Proschold T."/>
            <person name="Salamov A."/>
            <person name="Schmutz J."/>
            <person name="Weeks D."/>
            <person name="Yamada T."/>
            <person name="Claverie J.M."/>
            <person name="Grigoriev I."/>
            <person name="Van Etten J."/>
            <person name="Lomsadze A."/>
            <person name="Borodovsky M."/>
        </authorList>
    </citation>
    <scope>NUCLEOTIDE SEQUENCE [LARGE SCALE GENOMIC DNA]</scope>
    <source>
        <strain evidence="2 3">C-169</strain>
    </source>
</reference>
<sequence length="572" mass="64104">QVWAVLTDYDRLVEFVPNLEVCEKLPGGSATRYRLRQQGCSQSLYLRLEASAVLDVQEVKGPLGRRELRFAMVESPNLKFSGQWTVEPDPTVRDGRSLGTTKLRYEISVAPKWSIPSTLVSKVVKSGLPANICAIAERAEEVGANFAVSTCTRHSTLAQAALAGVVLYASLIHLSHRTAADAPDTLCVKPCASYPAIGTAKKSLLEALTEVHLRRLDTNNTLHRRAVAVIAVEASLEEVWDVLTDYEALPEFVPNLAVCERLPVPAGMESRLTRLRQVGFKDMVFMQLHAEAVLDLHERPHREIQFRAVAGDFGVLQGKFMLSEPERKETHLKYAVEVKIPRSTPMMGLLEPILERMVYEDIPFNLAALKQRVEDLKLQRRIAELEAQGTSWAIPMLNFFFAGEGNRAAYLRRRTERPRLSEMAEDFGLLAAELERCFGGTGTMPTRAQLRAITRTDLEKAMVAHGGPAAVAKRMGWKLAYKAKAPRGYWDKLKNVEREIAEFCEQEGLPPRIMPLKMDFVRANRYDLAHVVERWGGLSELAELLEYQACTCRSVSPHVCKETVLLLSTRRS</sequence>
<evidence type="ECO:0000259" key="1">
    <source>
        <dbReference type="Pfam" id="PF03364"/>
    </source>
</evidence>
<dbReference type="InterPro" id="IPR005031">
    <property type="entry name" value="COQ10_START"/>
</dbReference>
<dbReference type="EMBL" id="AGSI01000015">
    <property type="protein sequence ID" value="EIE20527.1"/>
    <property type="molecule type" value="Genomic_DNA"/>
</dbReference>
<gene>
    <name evidence="2" type="ORF">COCSUDRAFT_18573</name>
</gene>
<accession>I0YQ58</accession>
<name>I0YQ58_COCSC</name>
<dbReference type="OrthoDB" id="2779at2759"/>
<keyword evidence="3" id="KW-1185">Reference proteome</keyword>
<dbReference type="InterPro" id="IPR023393">
    <property type="entry name" value="START-like_dom_sf"/>
</dbReference>
<feature type="non-terminal residue" evidence="2">
    <location>
        <position position="1"/>
    </location>
</feature>
<feature type="domain" description="Coenzyme Q-binding protein COQ10 START" evidence="1">
    <location>
        <begin position="232"/>
        <end position="358"/>
    </location>
</feature>
<dbReference type="PANTHER" id="PTHR34060:SF2">
    <property type="entry name" value="OS03G0837900 PROTEIN"/>
    <property type="match status" value="1"/>
</dbReference>
<dbReference type="Proteomes" id="UP000007264">
    <property type="component" value="Unassembled WGS sequence"/>
</dbReference>
<dbReference type="STRING" id="574566.I0YQ58"/>
<comment type="caution">
    <text evidence="2">The sequence shown here is derived from an EMBL/GenBank/DDBJ whole genome shotgun (WGS) entry which is preliminary data.</text>
</comment>
<dbReference type="eggNOG" id="ENOG502QSKB">
    <property type="taxonomic scope" value="Eukaryota"/>
</dbReference>